<accession>A0A1W1CTQ9</accession>
<proteinExistence type="predicted"/>
<protein>
    <submittedName>
        <fullName evidence="1">Rubredoxin</fullName>
    </submittedName>
</protein>
<dbReference type="InterPro" id="IPR004209">
    <property type="entry name" value="FTR_bsu"/>
</dbReference>
<evidence type="ECO:0000313" key="1">
    <source>
        <dbReference type="EMBL" id="SFV69248.1"/>
    </source>
</evidence>
<dbReference type="Pfam" id="PF02943">
    <property type="entry name" value="FeThRed_B"/>
    <property type="match status" value="1"/>
</dbReference>
<name>A0A1W1CTQ9_9ZZZZ</name>
<dbReference type="AlphaFoldDB" id="A0A1W1CTQ9"/>
<gene>
    <name evidence="1" type="ORF">MNB_SV-10-140</name>
</gene>
<dbReference type="EMBL" id="FPHL01000058">
    <property type="protein sequence ID" value="SFV69248.1"/>
    <property type="molecule type" value="Genomic_DNA"/>
</dbReference>
<reference evidence="1" key="1">
    <citation type="submission" date="2016-10" db="EMBL/GenBank/DDBJ databases">
        <authorList>
            <person name="de Groot N.N."/>
        </authorList>
    </citation>
    <scope>NUCLEOTIDE SEQUENCE</scope>
</reference>
<dbReference type="Gene3D" id="3.90.460.10">
    <property type="entry name" value="Ferredoxin thioredoxin reductase catalytic beta subunit"/>
    <property type="match status" value="1"/>
</dbReference>
<organism evidence="1">
    <name type="scientific">hydrothermal vent metagenome</name>
    <dbReference type="NCBI Taxonomy" id="652676"/>
    <lineage>
        <taxon>unclassified sequences</taxon>
        <taxon>metagenomes</taxon>
        <taxon>ecological metagenomes</taxon>
    </lineage>
</organism>
<dbReference type="SUPFAM" id="SSF57662">
    <property type="entry name" value="Ferredoxin thioredoxin reductase (FTR), catalytic beta chain"/>
    <property type="match status" value="1"/>
</dbReference>
<dbReference type="GO" id="GO:0016730">
    <property type="term" value="F:oxidoreductase activity, acting on iron-sulfur proteins as donors"/>
    <property type="evidence" value="ECO:0007669"/>
    <property type="project" value="InterPro"/>
</dbReference>
<dbReference type="InterPro" id="IPR036644">
    <property type="entry name" value="FTR_bsu_sf"/>
</dbReference>
<sequence>MINMMIGFFKDYFKYKEAAKKQQKWMNKYCKQKGYAINPSWMMATNLKSNLCEMEATFGKRYCPCFEPSGDKALDKKMMCPCEYVEDEIKEYGTCHCALFGPADLSKEQWKASSRRLMEEYQVPKNLKNGVLDTRGMPLDPRRGLPVPDMMHQVKAVLNGYKDDTLKVIVEREQEAHNLEDIAAYRGYGCSWEQKDGLIEATLKLKP</sequence>